<accession>A0A4S2MXQ8</accession>
<feature type="transmembrane region" description="Helical" evidence="2">
    <location>
        <begin position="90"/>
        <end position="111"/>
    </location>
</feature>
<feature type="transmembrane region" description="Helical" evidence="2">
    <location>
        <begin position="48"/>
        <end position="70"/>
    </location>
</feature>
<reference evidence="3 4" key="1">
    <citation type="submission" date="2019-04" db="EMBL/GenBank/DDBJ databases">
        <title>Comparative genomics and transcriptomics to analyze fruiting body development in filamentous ascomycetes.</title>
        <authorList>
            <consortium name="DOE Joint Genome Institute"/>
            <person name="Lutkenhaus R."/>
            <person name="Traeger S."/>
            <person name="Breuer J."/>
            <person name="Kuo A."/>
            <person name="Lipzen A."/>
            <person name="Pangilinan J."/>
            <person name="Dilworth D."/>
            <person name="Sandor L."/>
            <person name="Poggeler S."/>
            <person name="Barry K."/>
            <person name="Grigoriev I.V."/>
            <person name="Nowrousian M."/>
        </authorList>
    </citation>
    <scope>NUCLEOTIDE SEQUENCE [LARGE SCALE GENOMIC DNA]</scope>
    <source>
        <strain evidence="3 4">CBS 389.68</strain>
    </source>
</reference>
<dbReference type="AlphaFoldDB" id="A0A4S2MXQ8"/>
<evidence type="ECO:0000313" key="3">
    <source>
        <dbReference type="EMBL" id="TGZ81502.1"/>
    </source>
</evidence>
<organism evidence="3 4">
    <name type="scientific">Ascodesmis nigricans</name>
    <dbReference type="NCBI Taxonomy" id="341454"/>
    <lineage>
        <taxon>Eukaryota</taxon>
        <taxon>Fungi</taxon>
        <taxon>Dikarya</taxon>
        <taxon>Ascomycota</taxon>
        <taxon>Pezizomycotina</taxon>
        <taxon>Pezizomycetes</taxon>
        <taxon>Pezizales</taxon>
        <taxon>Ascodesmidaceae</taxon>
        <taxon>Ascodesmis</taxon>
    </lineage>
</organism>
<proteinExistence type="predicted"/>
<protein>
    <submittedName>
        <fullName evidence="3">Uncharacterized protein</fullName>
    </submittedName>
</protein>
<evidence type="ECO:0000256" key="2">
    <source>
        <dbReference type="SAM" id="Phobius"/>
    </source>
</evidence>
<keyword evidence="2" id="KW-0812">Transmembrane</keyword>
<dbReference type="Proteomes" id="UP000298138">
    <property type="component" value="Unassembled WGS sequence"/>
</dbReference>
<keyword evidence="2" id="KW-1133">Transmembrane helix</keyword>
<name>A0A4S2MXQ8_9PEZI</name>
<evidence type="ECO:0000256" key="1">
    <source>
        <dbReference type="SAM" id="MobiDB-lite"/>
    </source>
</evidence>
<dbReference type="InParanoid" id="A0A4S2MXQ8"/>
<dbReference type="EMBL" id="ML220119">
    <property type="protein sequence ID" value="TGZ81502.1"/>
    <property type="molecule type" value="Genomic_DNA"/>
</dbReference>
<evidence type="ECO:0000313" key="4">
    <source>
        <dbReference type="Proteomes" id="UP000298138"/>
    </source>
</evidence>
<feature type="region of interest" description="Disordered" evidence="1">
    <location>
        <begin position="128"/>
        <end position="153"/>
    </location>
</feature>
<keyword evidence="4" id="KW-1185">Reference proteome</keyword>
<sequence length="153" mass="17317">MCIRSYYYYTGTPWHSAPRTTPRKLNPSTARTLPCAGNGGVREHCCRLLFLLFLFLFFFLLLFICFFLRLLRLLFPHRNTNLTRPIADPIIPIIPPVIGISFSFIVVVSGTRRTNRWLHGKVWWGGGGAPRDGSGEEEGREQEQGGVVGEGIH</sequence>
<gene>
    <name evidence="3" type="ORF">EX30DRAFT_264651</name>
</gene>
<keyword evidence="2" id="KW-0472">Membrane</keyword>